<dbReference type="InterPro" id="IPR039420">
    <property type="entry name" value="WalR-like"/>
</dbReference>
<evidence type="ECO:0000256" key="1">
    <source>
        <dbReference type="ARBA" id="ARBA00023125"/>
    </source>
</evidence>
<dbReference type="PROSITE" id="PS51755">
    <property type="entry name" value="OMPR_PHOB"/>
    <property type="match status" value="1"/>
</dbReference>
<accession>X1KK25</accession>
<evidence type="ECO:0008006" key="5">
    <source>
        <dbReference type="Google" id="ProtNLM"/>
    </source>
</evidence>
<dbReference type="GO" id="GO:0032993">
    <property type="term" value="C:protein-DNA complex"/>
    <property type="evidence" value="ECO:0007669"/>
    <property type="project" value="TreeGrafter"/>
</dbReference>
<dbReference type="PANTHER" id="PTHR48111">
    <property type="entry name" value="REGULATOR OF RPOS"/>
    <property type="match status" value="1"/>
</dbReference>
<dbReference type="GO" id="GO:0006355">
    <property type="term" value="P:regulation of DNA-templated transcription"/>
    <property type="evidence" value="ECO:0007669"/>
    <property type="project" value="InterPro"/>
</dbReference>
<dbReference type="GO" id="GO:0005829">
    <property type="term" value="C:cytosol"/>
    <property type="evidence" value="ECO:0007669"/>
    <property type="project" value="TreeGrafter"/>
</dbReference>
<feature type="non-terminal residue" evidence="4">
    <location>
        <position position="194"/>
    </location>
</feature>
<feature type="domain" description="Response regulatory" evidence="2">
    <location>
        <begin position="2"/>
        <end position="129"/>
    </location>
</feature>
<gene>
    <name evidence="4" type="ORF">S06H3_10339</name>
</gene>
<dbReference type="EMBL" id="BARV01004770">
    <property type="protein sequence ID" value="GAI07033.1"/>
    <property type="molecule type" value="Genomic_DNA"/>
</dbReference>
<name>X1KK25_9ZZZZ</name>
<evidence type="ECO:0000259" key="3">
    <source>
        <dbReference type="PROSITE" id="PS51755"/>
    </source>
</evidence>
<dbReference type="Pfam" id="PF00072">
    <property type="entry name" value="Response_reg"/>
    <property type="match status" value="1"/>
</dbReference>
<dbReference type="InterPro" id="IPR011006">
    <property type="entry name" value="CheY-like_superfamily"/>
</dbReference>
<dbReference type="SUPFAM" id="SSF46894">
    <property type="entry name" value="C-terminal effector domain of the bipartite response regulators"/>
    <property type="match status" value="1"/>
</dbReference>
<dbReference type="InterPro" id="IPR001789">
    <property type="entry name" value="Sig_transdc_resp-reg_receiver"/>
</dbReference>
<keyword evidence="1" id="KW-0238">DNA-binding</keyword>
<comment type="caution">
    <text evidence="4">The sequence shown here is derived from an EMBL/GenBank/DDBJ whole genome shotgun (WGS) entry which is preliminary data.</text>
</comment>
<dbReference type="AlphaFoldDB" id="X1KK25"/>
<dbReference type="GO" id="GO:0000976">
    <property type="term" value="F:transcription cis-regulatory region binding"/>
    <property type="evidence" value="ECO:0007669"/>
    <property type="project" value="TreeGrafter"/>
</dbReference>
<evidence type="ECO:0000259" key="2">
    <source>
        <dbReference type="PROSITE" id="PS50110"/>
    </source>
</evidence>
<dbReference type="Gene3D" id="1.10.10.10">
    <property type="entry name" value="Winged helix-like DNA-binding domain superfamily/Winged helix DNA-binding domain"/>
    <property type="match status" value="1"/>
</dbReference>
<dbReference type="GO" id="GO:0000156">
    <property type="term" value="F:phosphorelay response regulator activity"/>
    <property type="evidence" value="ECO:0007669"/>
    <property type="project" value="TreeGrafter"/>
</dbReference>
<dbReference type="InterPro" id="IPR001867">
    <property type="entry name" value="OmpR/PhoB-type_DNA-bd"/>
</dbReference>
<dbReference type="InterPro" id="IPR036388">
    <property type="entry name" value="WH-like_DNA-bd_sf"/>
</dbReference>
<dbReference type="SUPFAM" id="SSF52172">
    <property type="entry name" value="CheY-like"/>
    <property type="match status" value="1"/>
</dbReference>
<feature type="domain" description="OmpR/PhoB-type" evidence="3">
    <location>
        <begin position="140"/>
        <end position="194"/>
    </location>
</feature>
<sequence length="194" mass="21757">MKALVIEDDANILEAISLIFQLRWPEMEVVSSPLGEESIAMVETESPDVVLLDINLPDISGFQVLSEIRRFSDLPVLTEIRRFSDLPVLIITVRGEETDKVRGLELGADDYIVKPFSHLELLARVKAVLRRSGLVAAEGTEPFSSGGLRIDFAQRKVFLKDREVKLTPIEYQLLYHLARSAGQFVSSSTLVYKI</sequence>
<protein>
    <recommendedName>
        <fullName evidence="5">Response regulatory domain-containing protein</fullName>
    </recommendedName>
</protein>
<dbReference type="SMART" id="SM00448">
    <property type="entry name" value="REC"/>
    <property type="match status" value="1"/>
</dbReference>
<dbReference type="Gene3D" id="6.10.250.690">
    <property type="match status" value="1"/>
</dbReference>
<dbReference type="Gene3D" id="3.40.50.2300">
    <property type="match status" value="1"/>
</dbReference>
<dbReference type="InterPro" id="IPR016032">
    <property type="entry name" value="Sig_transdc_resp-reg_C-effctor"/>
</dbReference>
<organism evidence="4">
    <name type="scientific">marine sediment metagenome</name>
    <dbReference type="NCBI Taxonomy" id="412755"/>
    <lineage>
        <taxon>unclassified sequences</taxon>
        <taxon>metagenomes</taxon>
        <taxon>ecological metagenomes</taxon>
    </lineage>
</organism>
<proteinExistence type="predicted"/>
<evidence type="ECO:0000313" key="4">
    <source>
        <dbReference type="EMBL" id="GAI07033.1"/>
    </source>
</evidence>
<reference evidence="4" key="1">
    <citation type="journal article" date="2014" name="Front. Microbiol.">
        <title>High frequency of phylogenetically diverse reductive dehalogenase-homologous genes in deep subseafloor sedimentary metagenomes.</title>
        <authorList>
            <person name="Kawai M."/>
            <person name="Futagami T."/>
            <person name="Toyoda A."/>
            <person name="Takaki Y."/>
            <person name="Nishi S."/>
            <person name="Hori S."/>
            <person name="Arai W."/>
            <person name="Tsubouchi T."/>
            <person name="Morono Y."/>
            <person name="Uchiyama I."/>
            <person name="Ito T."/>
            <person name="Fujiyama A."/>
            <person name="Inagaki F."/>
            <person name="Takami H."/>
        </authorList>
    </citation>
    <scope>NUCLEOTIDE SEQUENCE</scope>
    <source>
        <strain evidence="4">Expedition CK06-06</strain>
    </source>
</reference>
<dbReference type="PANTHER" id="PTHR48111:SF50">
    <property type="entry name" value="KDP OPERON TRANSCRIPTIONAL REGULATORY PROTEIN KDPE"/>
    <property type="match status" value="1"/>
</dbReference>
<dbReference type="PROSITE" id="PS50110">
    <property type="entry name" value="RESPONSE_REGULATORY"/>
    <property type="match status" value="1"/>
</dbReference>